<dbReference type="InParanoid" id="F2UJK3"/>
<accession>F2UJK3</accession>
<name>F2UJK3_SALR5</name>
<organism evidence="2">
    <name type="scientific">Salpingoeca rosetta (strain ATCC 50818 / BSB-021)</name>
    <dbReference type="NCBI Taxonomy" id="946362"/>
    <lineage>
        <taxon>Eukaryota</taxon>
        <taxon>Choanoflagellata</taxon>
        <taxon>Craspedida</taxon>
        <taxon>Salpingoecidae</taxon>
        <taxon>Salpingoeca</taxon>
    </lineage>
</organism>
<dbReference type="InterPro" id="IPR014716">
    <property type="entry name" value="Fibrinogen_a/b/g_C_1"/>
</dbReference>
<gene>
    <name evidence="1" type="ORF">PTSG_08396</name>
</gene>
<proteinExistence type="predicted"/>
<reference evidence="1" key="1">
    <citation type="submission" date="2009-08" db="EMBL/GenBank/DDBJ databases">
        <title>Annotation of Salpingoeca rosetta.</title>
        <authorList>
            <consortium name="The Broad Institute Genome Sequencing Platform"/>
            <person name="Russ C."/>
            <person name="Cuomo C."/>
            <person name="Burger G."/>
            <person name="Gray M.W."/>
            <person name="Holland P.W.H."/>
            <person name="King N."/>
            <person name="Lang F.B.F."/>
            <person name="Roger A.J."/>
            <person name="Ruiz-Trillo I."/>
            <person name="Young S.K."/>
            <person name="Zeng Q."/>
            <person name="Gargeya S."/>
            <person name="Alvarado L."/>
            <person name="Berlin A."/>
            <person name="Chapman S.B."/>
            <person name="Chen Z."/>
            <person name="Freedman E."/>
            <person name="Gellesch M."/>
            <person name="Goldberg J."/>
            <person name="Griggs A."/>
            <person name="Gujja S."/>
            <person name="Heilman E."/>
            <person name="Heiman D."/>
            <person name="Howarth C."/>
            <person name="Mehta T."/>
            <person name="Neiman D."/>
            <person name="Pearson M."/>
            <person name="Roberts A."/>
            <person name="Saif S."/>
            <person name="Shea T."/>
            <person name="Shenoy N."/>
            <person name="Sisk P."/>
            <person name="Stolte C."/>
            <person name="Sykes S."/>
            <person name="White J."/>
            <person name="Yandava C."/>
            <person name="Haas B."/>
            <person name="Nusbaum C."/>
            <person name="Birren B."/>
        </authorList>
    </citation>
    <scope>NUCLEOTIDE SEQUENCE [LARGE SCALE GENOMIC DNA]</scope>
    <source>
        <strain evidence="1">ATCC 50818</strain>
    </source>
</reference>
<dbReference type="AlphaFoldDB" id="F2UJK3"/>
<dbReference type="Gene3D" id="3.90.215.10">
    <property type="entry name" value="Gamma Fibrinogen, chain A, domain 1"/>
    <property type="match status" value="1"/>
</dbReference>
<evidence type="ECO:0000313" key="1">
    <source>
        <dbReference type="EMBL" id="EGD77302.1"/>
    </source>
</evidence>
<dbReference type="Proteomes" id="UP000007799">
    <property type="component" value="Unassembled WGS sequence"/>
</dbReference>
<dbReference type="OrthoDB" id="7735550at2759"/>
<dbReference type="SUPFAM" id="SSF56496">
    <property type="entry name" value="Fibrinogen C-terminal domain-like"/>
    <property type="match status" value="1"/>
</dbReference>
<dbReference type="NCBIfam" id="NF040941">
    <property type="entry name" value="GGGWT_bact"/>
    <property type="match status" value="1"/>
</dbReference>
<dbReference type="InterPro" id="IPR036056">
    <property type="entry name" value="Fibrinogen-like_C"/>
</dbReference>
<protein>
    <recommendedName>
        <fullName evidence="3">Fibrinogen C-terminal domain-containing protein</fullName>
    </recommendedName>
</protein>
<dbReference type="RefSeq" id="XP_004990646.1">
    <property type="nucleotide sequence ID" value="XM_004990589.1"/>
</dbReference>
<dbReference type="GeneID" id="16071205"/>
<evidence type="ECO:0008006" key="3">
    <source>
        <dbReference type="Google" id="ProtNLM"/>
    </source>
</evidence>
<dbReference type="KEGG" id="sre:PTSG_08396"/>
<dbReference type="EMBL" id="GL832977">
    <property type="protein sequence ID" value="EGD77302.1"/>
    <property type="molecule type" value="Genomic_DNA"/>
</dbReference>
<evidence type="ECO:0000313" key="2">
    <source>
        <dbReference type="Proteomes" id="UP000007799"/>
    </source>
</evidence>
<sequence>MHVGAATSGASRRIVSPSGGATLRVSGFGFEPFSTRQHDADNAWDDSLIVCRFTDDDGTAKETSVYFTEAQGVANTHLPNDRFTNDPSTATYRPIINANCLVPPLPETTNATVALMWKGTPTRELHFRGIPGNNVLEVLEFATHIDHSEGVVEDKTAVPIVHGFGFTSDNTYYCRWALANDDGVFVVERASFRSSTELACDSFPAGGIAASFDSDEDVQVTITVFFSVPGDSTKRPMAGPPPGSVWADGASSAFTFPYKRGACGDGIQNQGEIGVDCGYAAGCGYCEPGFAQVGIKGACELTTDCATRDDTFVSCRQGQCLAAFSCKEILEQNPEAESGQYKISVNRDVLDLDVINPEDELVGVYCEMDYDEGGWTLFEMVGSSQSPSSPFNYIGDGADEGAYVPGGDIGVLFAVNQNQPARLPARIIRSIFKHSAGYVQMRYANNADGYQLTDVYGVPETGTHFLDQSCSHKPDFDIAKAMRPRSGSSMGFCFRNGAVNTASNCVCGDRVDTTQQFNACPLSPGNRRRYNSFLRDKLWCSGMHRKCYSVSSHYVLGDTYSCNKGGQRSVEGHMWRMYSGNTGMPCTGYGAYGCYGSVWMR</sequence>
<keyword evidence="2" id="KW-1185">Reference proteome</keyword>